<name>A0A540N999_MALBA</name>
<evidence type="ECO:0000313" key="2">
    <source>
        <dbReference type="EMBL" id="TQE07070.1"/>
    </source>
</evidence>
<feature type="compositionally biased region" description="Low complexity" evidence="1">
    <location>
        <begin position="62"/>
        <end position="73"/>
    </location>
</feature>
<feature type="compositionally biased region" description="Low complexity" evidence="1">
    <location>
        <begin position="38"/>
        <end position="49"/>
    </location>
</feature>
<dbReference type="Proteomes" id="UP000315295">
    <property type="component" value="Unassembled WGS sequence"/>
</dbReference>
<comment type="caution">
    <text evidence="2">The sequence shown here is derived from an EMBL/GenBank/DDBJ whole genome shotgun (WGS) entry which is preliminary data.</text>
</comment>
<dbReference type="AlphaFoldDB" id="A0A540N999"/>
<organism evidence="2 3">
    <name type="scientific">Malus baccata</name>
    <name type="common">Siberian crab apple</name>
    <name type="synonym">Pyrus baccata</name>
    <dbReference type="NCBI Taxonomy" id="106549"/>
    <lineage>
        <taxon>Eukaryota</taxon>
        <taxon>Viridiplantae</taxon>
        <taxon>Streptophyta</taxon>
        <taxon>Embryophyta</taxon>
        <taxon>Tracheophyta</taxon>
        <taxon>Spermatophyta</taxon>
        <taxon>Magnoliopsida</taxon>
        <taxon>eudicotyledons</taxon>
        <taxon>Gunneridae</taxon>
        <taxon>Pentapetalae</taxon>
        <taxon>rosids</taxon>
        <taxon>fabids</taxon>
        <taxon>Rosales</taxon>
        <taxon>Rosaceae</taxon>
        <taxon>Amygdaloideae</taxon>
        <taxon>Maleae</taxon>
        <taxon>Malus</taxon>
    </lineage>
</organism>
<feature type="region of interest" description="Disordered" evidence="1">
    <location>
        <begin position="19"/>
        <end position="79"/>
    </location>
</feature>
<evidence type="ECO:0000256" key="1">
    <source>
        <dbReference type="SAM" id="MobiDB-lite"/>
    </source>
</evidence>
<evidence type="ECO:0000313" key="3">
    <source>
        <dbReference type="Proteomes" id="UP000315295"/>
    </source>
</evidence>
<reference evidence="2 3" key="1">
    <citation type="journal article" date="2019" name="G3 (Bethesda)">
        <title>Sequencing of a Wild Apple (Malus baccata) Genome Unravels the Differences Between Cultivated and Wild Apple Species Regarding Disease Resistance and Cold Tolerance.</title>
        <authorList>
            <person name="Chen X."/>
        </authorList>
    </citation>
    <scope>NUCLEOTIDE SEQUENCE [LARGE SCALE GENOMIC DNA]</scope>
    <source>
        <strain evidence="3">cv. Shandingzi</strain>
        <tissue evidence="2">Leaves</tissue>
    </source>
</reference>
<proteinExistence type="predicted"/>
<keyword evidence="3" id="KW-1185">Reference proteome</keyword>
<protein>
    <submittedName>
        <fullName evidence="2">Uncharacterized protein</fullName>
    </submittedName>
</protein>
<accession>A0A540N999</accession>
<dbReference type="EMBL" id="VIEB01000092">
    <property type="protein sequence ID" value="TQE07070.1"/>
    <property type="molecule type" value="Genomic_DNA"/>
</dbReference>
<sequence>MIERAGIGFLYFHAVKASSFGSDSGRERERSRKKLRSFRASASSSSCSAHPLNESRRSAMVSGSPNKSPGGPSRELGRG</sequence>
<gene>
    <name evidence="2" type="ORF">C1H46_007338</name>
</gene>